<keyword evidence="2" id="KW-1185">Reference proteome</keyword>
<dbReference type="SUPFAM" id="SSF69318">
    <property type="entry name" value="Integrin alpha N-terminal domain"/>
    <property type="match status" value="1"/>
</dbReference>
<dbReference type="Proteomes" id="UP000705983">
    <property type="component" value="Unassembled WGS sequence"/>
</dbReference>
<protein>
    <recommendedName>
        <fullName evidence="3">VCBS repeat-containing protein</fullName>
    </recommendedName>
</protein>
<organism evidence="1 2">
    <name type="scientific">Flaviflexus equikiangi</name>
    <dbReference type="NCBI Taxonomy" id="2758573"/>
    <lineage>
        <taxon>Bacteria</taxon>
        <taxon>Bacillati</taxon>
        <taxon>Actinomycetota</taxon>
        <taxon>Actinomycetes</taxon>
        <taxon>Actinomycetales</taxon>
        <taxon>Actinomycetaceae</taxon>
        <taxon>Flaviflexus</taxon>
    </lineage>
</organism>
<sequence length="63" mass="6471">MALAGDFDGDGIDTIAVRRSNALLIANRHTGGIAQSQISIGSTSDTLLIGDWNGNGMDTPAIN</sequence>
<accession>A0ABS2THY7</accession>
<proteinExistence type="predicted"/>
<gene>
    <name evidence="1" type="ORF">JVW63_06780</name>
</gene>
<dbReference type="EMBL" id="JAFFJS010000003">
    <property type="protein sequence ID" value="MBM9433397.1"/>
    <property type="molecule type" value="Genomic_DNA"/>
</dbReference>
<evidence type="ECO:0000313" key="2">
    <source>
        <dbReference type="Proteomes" id="UP000705983"/>
    </source>
</evidence>
<comment type="caution">
    <text evidence="1">The sequence shown here is derived from an EMBL/GenBank/DDBJ whole genome shotgun (WGS) entry which is preliminary data.</text>
</comment>
<reference evidence="2" key="1">
    <citation type="submission" date="2021-02" db="EMBL/GenBank/DDBJ databases">
        <title>Leucobacter sp. CX169.</title>
        <authorList>
            <person name="Cheng Y."/>
        </authorList>
    </citation>
    <scope>NUCLEOTIDE SEQUENCE [LARGE SCALE GENOMIC DNA]</scope>
    <source>
        <strain evidence="2">JY899</strain>
    </source>
</reference>
<evidence type="ECO:0000313" key="1">
    <source>
        <dbReference type="EMBL" id="MBM9433397.1"/>
    </source>
</evidence>
<name>A0ABS2THY7_9ACTO</name>
<dbReference type="InterPro" id="IPR028994">
    <property type="entry name" value="Integrin_alpha_N"/>
</dbReference>
<evidence type="ECO:0008006" key="3">
    <source>
        <dbReference type="Google" id="ProtNLM"/>
    </source>
</evidence>
<dbReference type="RefSeq" id="WP_187996693.1">
    <property type="nucleotide sequence ID" value="NZ_JACEXG010000003.1"/>
</dbReference>